<dbReference type="PANTHER" id="PTHR43284">
    <property type="entry name" value="ASPARAGINE SYNTHETASE (GLUTAMINE-HYDROLYZING)"/>
    <property type="match status" value="1"/>
</dbReference>
<name>A0A9E2S976_9BACT</name>
<keyword evidence="6" id="KW-0315">Glutamine amidotransferase</keyword>
<evidence type="ECO:0000256" key="1">
    <source>
        <dbReference type="ARBA" id="ARBA00005187"/>
    </source>
</evidence>
<comment type="caution">
    <text evidence="9">The sequence shown here is derived from an EMBL/GenBank/DDBJ whole genome shotgun (WGS) entry which is preliminary data.</text>
</comment>
<gene>
    <name evidence="9" type="primary">asnB</name>
    <name evidence="9" type="ORF">KTO63_12105</name>
</gene>
<comment type="pathway">
    <text evidence="1">Amino-acid biosynthesis; L-asparagine biosynthesis; L-asparagine from L-aspartate (L-Gln route): step 1/1.</text>
</comment>
<evidence type="ECO:0000313" key="9">
    <source>
        <dbReference type="EMBL" id="MBV4357897.1"/>
    </source>
</evidence>
<protein>
    <recommendedName>
        <fullName evidence="3">asparagine synthase (glutamine-hydrolyzing)</fullName>
        <ecNumber evidence="3">6.3.5.4</ecNumber>
    </recommendedName>
</protein>
<dbReference type="InterPro" id="IPR051786">
    <property type="entry name" value="ASN_synthetase/amidase"/>
</dbReference>
<comment type="similarity">
    <text evidence="2">Belongs to the asparagine synthetase family.</text>
</comment>
<dbReference type="Proteomes" id="UP000812270">
    <property type="component" value="Unassembled WGS sequence"/>
</dbReference>
<dbReference type="InterPro" id="IPR033738">
    <property type="entry name" value="AsnB_N"/>
</dbReference>
<evidence type="ECO:0000313" key="10">
    <source>
        <dbReference type="Proteomes" id="UP000812270"/>
    </source>
</evidence>
<dbReference type="AlphaFoldDB" id="A0A9E2S976"/>
<evidence type="ECO:0000256" key="3">
    <source>
        <dbReference type="ARBA" id="ARBA00012737"/>
    </source>
</evidence>
<keyword evidence="9" id="KW-0436">Ligase</keyword>
<keyword evidence="5" id="KW-0067">ATP-binding</keyword>
<accession>A0A9E2S976</accession>
<dbReference type="PROSITE" id="PS51278">
    <property type="entry name" value="GATASE_TYPE_2"/>
    <property type="match status" value="1"/>
</dbReference>
<dbReference type="PANTHER" id="PTHR43284:SF1">
    <property type="entry name" value="ASPARAGINE SYNTHETASE"/>
    <property type="match status" value="1"/>
</dbReference>
<dbReference type="CDD" id="cd01991">
    <property type="entry name" value="Asn_synthase_B_C"/>
    <property type="match status" value="1"/>
</dbReference>
<dbReference type="EC" id="6.3.5.4" evidence="3"/>
<dbReference type="Pfam" id="PF00733">
    <property type="entry name" value="Asn_synthase"/>
    <property type="match status" value="1"/>
</dbReference>
<evidence type="ECO:0000256" key="4">
    <source>
        <dbReference type="ARBA" id="ARBA00022741"/>
    </source>
</evidence>
<comment type="catalytic activity">
    <reaction evidence="7">
        <text>L-aspartate + L-glutamine + ATP + H2O = L-asparagine + L-glutamate + AMP + diphosphate + H(+)</text>
        <dbReference type="Rhea" id="RHEA:12228"/>
        <dbReference type="ChEBI" id="CHEBI:15377"/>
        <dbReference type="ChEBI" id="CHEBI:15378"/>
        <dbReference type="ChEBI" id="CHEBI:29985"/>
        <dbReference type="ChEBI" id="CHEBI:29991"/>
        <dbReference type="ChEBI" id="CHEBI:30616"/>
        <dbReference type="ChEBI" id="CHEBI:33019"/>
        <dbReference type="ChEBI" id="CHEBI:58048"/>
        <dbReference type="ChEBI" id="CHEBI:58359"/>
        <dbReference type="ChEBI" id="CHEBI:456215"/>
        <dbReference type="EC" id="6.3.5.4"/>
    </reaction>
</comment>
<keyword evidence="4" id="KW-0547">Nucleotide-binding</keyword>
<dbReference type="InterPro" id="IPR017932">
    <property type="entry name" value="GATase_2_dom"/>
</dbReference>
<sequence length="614" mass="70777">MCGIAGIVTTNTSFIAEQHLLQMTNALQHRGPEKERLWINEDKTVGFGHRRLCIIDLSEAGAQPMHYLNRYTIVYNGEIYNYIEIKETLQKQGYSFVSHSDTEVILAAYDCWKEKCLQQFDGMFAFAIWDNVEKKLFAARDRFGEKPFFYHFDQSNNFLFASEMKALWAVGIEKEMSNSMLLNYISLGWVQNPVDNMETFYSGIFQLPHASYLIFSLYENDLSIVRYWDIDKEKKIDISAENAIEQLAQLFTTSIKRRLRSDVSVGTSLSGGLDSSSVVATIKKISEGADLSCFSAIFPNFEKDESKYIADVREKFNLKSFTTTPTAEGFINDFEKLCYHQEEPFGSSSIYAQFKVFELAKQNDVTVLLDGQGADETLAGYSKYIHWFLQELLTSKFHVFQQQKKMLVQNNVSFDWGLKNYVAALLPAQAASQLQKKSISSLLNNRDIKRDFVEAFLDRETMYKPIVTKLNDMLYFNTMQFGLQELLRYADRNSMAHSREVRLPFLSHELVEFIFSLPAELKINNGFTKNILRQTMQDSLPSSIVWRKDKVGFEPPQKKWMEQKQVQDYIMHAKEKLVAKKILNENVLNKPVKAKGSTEGGNNDFYYLVASKML</sequence>
<evidence type="ECO:0000256" key="6">
    <source>
        <dbReference type="ARBA" id="ARBA00022962"/>
    </source>
</evidence>
<dbReference type="InterPro" id="IPR001962">
    <property type="entry name" value="Asn_synthase"/>
</dbReference>
<dbReference type="GO" id="GO:0006529">
    <property type="term" value="P:asparagine biosynthetic process"/>
    <property type="evidence" value="ECO:0007669"/>
    <property type="project" value="InterPro"/>
</dbReference>
<feature type="domain" description="Glutamine amidotransferase type-2" evidence="8">
    <location>
        <begin position="2"/>
        <end position="218"/>
    </location>
</feature>
<dbReference type="CDD" id="cd00712">
    <property type="entry name" value="AsnB"/>
    <property type="match status" value="1"/>
</dbReference>
<evidence type="ECO:0000256" key="2">
    <source>
        <dbReference type="ARBA" id="ARBA00005752"/>
    </source>
</evidence>
<dbReference type="PIRSF" id="PIRSF001589">
    <property type="entry name" value="Asn_synthetase_glu-h"/>
    <property type="match status" value="1"/>
</dbReference>
<reference evidence="9" key="1">
    <citation type="submission" date="2021-06" db="EMBL/GenBank/DDBJ databases">
        <authorList>
            <person name="Huq M.A."/>
        </authorList>
    </citation>
    <scope>NUCLEOTIDE SEQUENCE</scope>
    <source>
        <strain evidence="9">MAH-26</strain>
    </source>
</reference>
<proteinExistence type="inferred from homology"/>
<keyword evidence="10" id="KW-1185">Reference proteome</keyword>
<dbReference type="Pfam" id="PF13537">
    <property type="entry name" value="GATase_7"/>
    <property type="match status" value="1"/>
</dbReference>
<dbReference type="RefSeq" id="WP_217791550.1">
    <property type="nucleotide sequence ID" value="NZ_JAHSPG010000008.1"/>
</dbReference>
<evidence type="ECO:0000259" key="8">
    <source>
        <dbReference type="PROSITE" id="PS51278"/>
    </source>
</evidence>
<dbReference type="GO" id="GO:0004066">
    <property type="term" value="F:asparagine synthase (glutamine-hydrolyzing) activity"/>
    <property type="evidence" value="ECO:0007669"/>
    <property type="project" value="UniProtKB-EC"/>
</dbReference>
<evidence type="ECO:0000256" key="5">
    <source>
        <dbReference type="ARBA" id="ARBA00022840"/>
    </source>
</evidence>
<dbReference type="NCBIfam" id="TIGR01536">
    <property type="entry name" value="asn_synth_AEB"/>
    <property type="match status" value="1"/>
</dbReference>
<dbReference type="GO" id="GO:0005524">
    <property type="term" value="F:ATP binding"/>
    <property type="evidence" value="ECO:0007669"/>
    <property type="project" value="UniProtKB-KW"/>
</dbReference>
<evidence type="ECO:0000256" key="7">
    <source>
        <dbReference type="ARBA" id="ARBA00048741"/>
    </source>
</evidence>
<dbReference type="EMBL" id="JAHSPG010000008">
    <property type="protein sequence ID" value="MBV4357897.1"/>
    <property type="molecule type" value="Genomic_DNA"/>
</dbReference>
<dbReference type="InterPro" id="IPR006426">
    <property type="entry name" value="Asn_synth_AEB"/>
</dbReference>
<organism evidence="9 10">
    <name type="scientific">Pinibacter aurantiacus</name>
    <dbReference type="NCBI Taxonomy" id="2851599"/>
    <lineage>
        <taxon>Bacteria</taxon>
        <taxon>Pseudomonadati</taxon>
        <taxon>Bacteroidota</taxon>
        <taxon>Chitinophagia</taxon>
        <taxon>Chitinophagales</taxon>
        <taxon>Chitinophagaceae</taxon>
        <taxon>Pinibacter</taxon>
    </lineage>
</organism>